<keyword evidence="3" id="KW-1185">Reference proteome</keyword>
<accession>A0A7C9W6P2</accession>
<evidence type="ECO:0000313" key="3">
    <source>
        <dbReference type="Proteomes" id="UP000481360"/>
    </source>
</evidence>
<dbReference type="AlphaFoldDB" id="A0A7C9W6P2"/>
<dbReference type="EMBL" id="JAAMPJ010000012">
    <property type="protein sequence ID" value="NGY64440.1"/>
    <property type="molecule type" value="Genomic_DNA"/>
</dbReference>
<protein>
    <submittedName>
        <fullName evidence="2">DUF4360 domain-containing protein</fullName>
    </submittedName>
</protein>
<keyword evidence="1" id="KW-0732">Signal</keyword>
<sequence length="208" mass="22047">MISTIAAAAMAMSAVVLPPAGPPPPGEVTAELVTVNGSGCHRGAVAVTVSPDNTTFHLIYSDYLAAVGVGTRPTDFRKNCQLSVKVNVPQGFTFGIGQVDYRGFAHLEPGATGTLRANHYFQGMSATPYLSHTWQGPVDDGWLVTETVDVGMPVVRPCGEAKDLNINTELRVSAGTSDPKTTTSYLAMDSTDAYTASVYQFVWTRCPS</sequence>
<dbReference type="PANTHER" id="PTHR38847:SF1">
    <property type="entry name" value="PSEUDOURIDINE SYNTHASE RSUA_RLUA-LIKE DOMAIN-CONTAINING PROTEIN"/>
    <property type="match status" value="1"/>
</dbReference>
<dbReference type="PANTHER" id="PTHR38847">
    <property type="match status" value="1"/>
</dbReference>
<comment type="caution">
    <text evidence="2">The sequence shown here is derived from an EMBL/GenBank/DDBJ whole genome shotgun (WGS) entry which is preliminary data.</text>
</comment>
<reference evidence="2 3" key="1">
    <citation type="submission" date="2020-03" db="EMBL/GenBank/DDBJ databases">
        <title>Isolation and identification of active actinomycetes.</title>
        <authorList>
            <person name="Sun X."/>
        </authorList>
    </citation>
    <scope>NUCLEOTIDE SEQUENCE [LARGE SCALE GENOMIC DNA]</scope>
    <source>
        <strain evidence="2 3">NEAU-D13</strain>
    </source>
</reference>
<dbReference type="Proteomes" id="UP000481360">
    <property type="component" value="Unassembled WGS sequence"/>
</dbReference>
<evidence type="ECO:0000256" key="1">
    <source>
        <dbReference type="SAM" id="SignalP"/>
    </source>
</evidence>
<gene>
    <name evidence="2" type="ORF">G7043_36575</name>
</gene>
<dbReference type="InterPro" id="IPR025649">
    <property type="entry name" value="DUF4360"/>
</dbReference>
<feature type="signal peptide" evidence="1">
    <location>
        <begin position="1"/>
        <end position="20"/>
    </location>
</feature>
<feature type="chain" id="PRO_5039048251" evidence="1">
    <location>
        <begin position="21"/>
        <end position="208"/>
    </location>
</feature>
<dbReference type="RefSeq" id="WP_166053230.1">
    <property type="nucleotide sequence ID" value="NZ_JAAMPJ010000012.1"/>
</dbReference>
<proteinExistence type="predicted"/>
<dbReference type="Pfam" id="PF14273">
    <property type="entry name" value="DUF4360"/>
    <property type="match status" value="1"/>
</dbReference>
<name>A0A7C9W6P2_9PSEU</name>
<evidence type="ECO:0000313" key="2">
    <source>
        <dbReference type="EMBL" id="NGY64440.1"/>
    </source>
</evidence>
<organism evidence="2 3">
    <name type="scientific">Lentzea alba</name>
    <dbReference type="NCBI Taxonomy" id="2714351"/>
    <lineage>
        <taxon>Bacteria</taxon>
        <taxon>Bacillati</taxon>
        <taxon>Actinomycetota</taxon>
        <taxon>Actinomycetes</taxon>
        <taxon>Pseudonocardiales</taxon>
        <taxon>Pseudonocardiaceae</taxon>
        <taxon>Lentzea</taxon>
    </lineage>
</organism>